<dbReference type="SUPFAM" id="SSF53098">
    <property type="entry name" value="Ribonuclease H-like"/>
    <property type="match status" value="1"/>
</dbReference>
<dbReference type="InterPro" id="IPR006580">
    <property type="entry name" value="Znf_TTF"/>
</dbReference>
<dbReference type="SMART" id="SM00597">
    <property type="entry name" value="ZnF_TTF"/>
    <property type="match status" value="1"/>
</dbReference>
<name>A0A7D9IUU6_PARCT</name>
<accession>A0A7D9IUU6</accession>
<dbReference type="EMBL" id="CACRXK020008696">
    <property type="protein sequence ID" value="CAB4015391.1"/>
    <property type="molecule type" value="Genomic_DNA"/>
</dbReference>
<evidence type="ECO:0000313" key="1">
    <source>
        <dbReference type="EMBL" id="CAB4015391.1"/>
    </source>
</evidence>
<dbReference type="Proteomes" id="UP001152795">
    <property type="component" value="Unassembled WGS sequence"/>
</dbReference>
<dbReference type="InterPro" id="IPR025398">
    <property type="entry name" value="DUF4371"/>
</dbReference>
<sequence length="749" mass="85326">HRDSRSEALRDTGTTVTVISHPSGLNLQHEDRGQVQENIHGPQLPQNDHSGKPNFFDNKEDPCQPYLKAYPGTSFRGKIRRFNSNWYGEYKWLEYNTDLDACFCFQCRVYSPNPTETVFTKSGYRDWKHAKDKAKGFQQHQSSIDHSKATQAYEEAKMRNARGCPVTASFVSLNNDQKQWLFAVFNVSRFLCANGLAFRGSDESDIDTGDGLFLRAFSQLLFPLEEKWRKIHKNLPKNAKYTSHDIQNEVIEVLASLVKTKIAEDVRKAELFTIMADGTTDKNRKEIQGIVCRYLSSDGNVKERCINVKGIDDRSAKGIFKFIKEALVQFNISVDGLVSQSFDGASVMSGDYGGLQRLISDFCDRNVLYVHCFLHKIHLVVSFLMQNLDEVKEYFDTTAALYKFFKKSAVLESYNGTALKRLIETRWSGHFESTSHVHKNYGDLIQALMVASKNKKLSGEDRAQATGLLSLMEGNEDHVFVFITCMLMDVLKPIDIVVKQLQSPDENLISALYVVNAVKDDIKSKRENNTSNEKVKKMVDDFLESVRITSTDGVQVQRRPTRNTAVPSRFDDFLITDRIPSANNSRTNCQIFVECLDLLDAEFLRRFSEENIALWEAMLALSPSSDNYLDYDALIPLFEYAVNIPVIRDFYQKEKLSREDLEAECRIFSRVFKDKEWPKNAADKVDLSEVANIVIKEHQKGAPVLSSLYKVAITAGFTSTRVECVFSSLTRVDSPQRRSMKTEREANLA</sequence>
<dbReference type="PANTHER" id="PTHR45749:SF37">
    <property type="entry name" value="OS05G0311600 PROTEIN"/>
    <property type="match status" value="1"/>
</dbReference>
<keyword evidence="2" id="KW-1185">Reference proteome</keyword>
<dbReference type="PANTHER" id="PTHR45749">
    <property type="match status" value="1"/>
</dbReference>
<proteinExistence type="predicted"/>
<gene>
    <name evidence="1" type="ORF">PACLA_8A063219</name>
</gene>
<dbReference type="AlphaFoldDB" id="A0A7D9IUU6"/>
<feature type="non-terminal residue" evidence="1">
    <location>
        <position position="1"/>
    </location>
</feature>
<protein>
    <submittedName>
        <fullName evidence="1">Zinc finger MYM-type 1-like</fullName>
    </submittedName>
</protein>
<reference evidence="1" key="1">
    <citation type="submission" date="2020-04" db="EMBL/GenBank/DDBJ databases">
        <authorList>
            <person name="Alioto T."/>
            <person name="Alioto T."/>
            <person name="Gomez Garrido J."/>
        </authorList>
    </citation>
    <scope>NUCLEOTIDE SEQUENCE</scope>
    <source>
        <strain evidence="1">A484AB</strain>
    </source>
</reference>
<dbReference type="Pfam" id="PF14291">
    <property type="entry name" value="DUF4371"/>
    <property type="match status" value="1"/>
</dbReference>
<comment type="caution">
    <text evidence="1">The sequence shown here is derived from an EMBL/GenBank/DDBJ whole genome shotgun (WGS) entry which is preliminary data.</text>
</comment>
<organism evidence="1 2">
    <name type="scientific">Paramuricea clavata</name>
    <name type="common">Red gorgonian</name>
    <name type="synonym">Violescent sea-whip</name>
    <dbReference type="NCBI Taxonomy" id="317549"/>
    <lineage>
        <taxon>Eukaryota</taxon>
        <taxon>Metazoa</taxon>
        <taxon>Cnidaria</taxon>
        <taxon>Anthozoa</taxon>
        <taxon>Octocorallia</taxon>
        <taxon>Malacalcyonacea</taxon>
        <taxon>Plexauridae</taxon>
        <taxon>Paramuricea</taxon>
    </lineage>
</organism>
<evidence type="ECO:0000313" key="2">
    <source>
        <dbReference type="Proteomes" id="UP001152795"/>
    </source>
</evidence>
<dbReference type="OrthoDB" id="1739706at2759"/>
<dbReference type="InterPro" id="IPR012337">
    <property type="entry name" value="RNaseH-like_sf"/>
</dbReference>